<evidence type="ECO:0000256" key="1">
    <source>
        <dbReference type="SAM" id="SignalP"/>
    </source>
</evidence>
<feature type="domain" description="SsuA/THI5-like" evidence="2">
    <location>
        <begin position="60"/>
        <end position="254"/>
    </location>
</feature>
<feature type="chain" id="PRO_5032798862" evidence="1">
    <location>
        <begin position="22"/>
        <end position="363"/>
    </location>
</feature>
<dbReference type="SUPFAM" id="SSF53850">
    <property type="entry name" value="Periplasmic binding protein-like II"/>
    <property type="match status" value="1"/>
</dbReference>
<protein>
    <submittedName>
        <fullName evidence="3">Sulfonate transport system substrate-binding protein</fullName>
    </submittedName>
</protein>
<dbReference type="PANTHER" id="PTHR30024:SF21">
    <property type="entry name" value="ABC TRANSPORTER SUBSTRATE-BINDING PROTEIN"/>
    <property type="match status" value="1"/>
</dbReference>
<name>A0A840REF6_9NEIS</name>
<dbReference type="Gene3D" id="3.40.190.10">
    <property type="entry name" value="Periplasmic binding protein-like II"/>
    <property type="match status" value="2"/>
</dbReference>
<keyword evidence="1" id="KW-0732">Signal</keyword>
<gene>
    <name evidence="3" type="ORF">HNQ50_001482</name>
</gene>
<proteinExistence type="predicted"/>
<accession>A0A840REF6</accession>
<dbReference type="PANTHER" id="PTHR30024">
    <property type="entry name" value="ALIPHATIC SULFONATES-BINDING PROTEIN-RELATED"/>
    <property type="match status" value="1"/>
</dbReference>
<dbReference type="RefSeq" id="WP_184099045.1">
    <property type="nucleotide sequence ID" value="NZ_JACHHN010000002.1"/>
</dbReference>
<reference evidence="3 4" key="1">
    <citation type="submission" date="2020-08" db="EMBL/GenBank/DDBJ databases">
        <title>Genomic Encyclopedia of Type Strains, Phase IV (KMG-IV): sequencing the most valuable type-strain genomes for metagenomic binning, comparative biology and taxonomic classification.</title>
        <authorList>
            <person name="Goeker M."/>
        </authorList>
    </citation>
    <scope>NUCLEOTIDE SEQUENCE [LARGE SCALE GENOMIC DNA]</scope>
    <source>
        <strain evidence="3 4">DSM 18233</strain>
    </source>
</reference>
<keyword evidence="4" id="KW-1185">Reference proteome</keyword>
<dbReference type="AlphaFoldDB" id="A0A840REF6"/>
<dbReference type="EMBL" id="JACHHN010000002">
    <property type="protein sequence ID" value="MBB5190760.1"/>
    <property type="molecule type" value="Genomic_DNA"/>
</dbReference>
<dbReference type="Proteomes" id="UP000543030">
    <property type="component" value="Unassembled WGS sequence"/>
</dbReference>
<dbReference type="Pfam" id="PF09084">
    <property type="entry name" value="NMT1"/>
    <property type="match status" value="1"/>
</dbReference>
<feature type="signal peptide" evidence="1">
    <location>
        <begin position="1"/>
        <end position="21"/>
    </location>
</feature>
<evidence type="ECO:0000259" key="2">
    <source>
        <dbReference type="Pfam" id="PF09084"/>
    </source>
</evidence>
<organism evidence="3 4">
    <name type="scientific">Silvimonas terrae</name>
    <dbReference type="NCBI Taxonomy" id="300266"/>
    <lineage>
        <taxon>Bacteria</taxon>
        <taxon>Pseudomonadati</taxon>
        <taxon>Pseudomonadota</taxon>
        <taxon>Betaproteobacteria</taxon>
        <taxon>Neisseriales</taxon>
        <taxon>Chitinibacteraceae</taxon>
        <taxon>Silvimonas</taxon>
    </lineage>
</organism>
<evidence type="ECO:0000313" key="4">
    <source>
        <dbReference type="Proteomes" id="UP000543030"/>
    </source>
</evidence>
<evidence type="ECO:0000313" key="3">
    <source>
        <dbReference type="EMBL" id="MBB5190760.1"/>
    </source>
</evidence>
<sequence length="363" mass="39907">MTRSFLLFALLALLLAGFALADNPKVIHFGIASAGFGTPPRVNTGWLAVAQQGHYLEQEFQKDGIRIDWVFFKGQGPAVNEALANNQLDFSSLGDLPSVIGRSVGLDTRLILVNGRGSQGYVATRPDSPIKRVEDLRGKRIAFNKGTASQLFLDRVLAAHGMTEADIKGVNMTPSAYTAAFLAGEVDAIAGSLDILGLQQRQLARVIYNSGDDARITAAGHIVVRQKFAAQYPELTQRVVKALLKAALWASDPQNSNAVYALWTQTGYQPESVYRAEYAGVPLAERLSPVFDEYAIARDKQAVQDSLRFKLVRSGFDVNQWVDQRYQQAALKELKLEHHWRPLDANGKLVAGRRLDEGQIPHP</sequence>
<comment type="caution">
    <text evidence="3">The sequence shown here is derived from an EMBL/GenBank/DDBJ whole genome shotgun (WGS) entry which is preliminary data.</text>
</comment>
<dbReference type="InterPro" id="IPR015168">
    <property type="entry name" value="SsuA/THI5"/>
</dbReference>